<sequence length="66" mass="7520">MIDGKLFSKPIADRDCVFEFLVTDFDTKVTHKRKRPLAGYLRQKVAAHLIDANKPASVGELNKQNY</sequence>
<name>A0A026WBU2_OOCBI</name>
<evidence type="ECO:0000313" key="1">
    <source>
        <dbReference type="EMBL" id="EZA53530.1"/>
    </source>
</evidence>
<gene>
    <name evidence="1" type="ORF">X777_06963</name>
</gene>
<dbReference type="Proteomes" id="UP000053097">
    <property type="component" value="Unassembled WGS sequence"/>
</dbReference>
<dbReference type="EMBL" id="KK107284">
    <property type="protein sequence ID" value="EZA53530.1"/>
    <property type="molecule type" value="Genomic_DNA"/>
</dbReference>
<accession>A0A026WBU2</accession>
<dbReference type="AlphaFoldDB" id="A0A026WBU2"/>
<keyword evidence="2" id="KW-1185">Reference proteome</keyword>
<protein>
    <submittedName>
        <fullName evidence="1">Uncharacterized protein</fullName>
    </submittedName>
</protein>
<organism evidence="1 2">
    <name type="scientific">Ooceraea biroi</name>
    <name type="common">Clonal raider ant</name>
    <name type="synonym">Cerapachys biroi</name>
    <dbReference type="NCBI Taxonomy" id="2015173"/>
    <lineage>
        <taxon>Eukaryota</taxon>
        <taxon>Metazoa</taxon>
        <taxon>Ecdysozoa</taxon>
        <taxon>Arthropoda</taxon>
        <taxon>Hexapoda</taxon>
        <taxon>Insecta</taxon>
        <taxon>Pterygota</taxon>
        <taxon>Neoptera</taxon>
        <taxon>Endopterygota</taxon>
        <taxon>Hymenoptera</taxon>
        <taxon>Apocrita</taxon>
        <taxon>Aculeata</taxon>
        <taxon>Formicoidea</taxon>
        <taxon>Formicidae</taxon>
        <taxon>Dorylinae</taxon>
        <taxon>Ooceraea</taxon>
    </lineage>
</organism>
<proteinExistence type="predicted"/>
<reference evidence="1 2" key="1">
    <citation type="journal article" date="2014" name="Curr. Biol.">
        <title>The genome of the clonal raider ant Cerapachys biroi.</title>
        <authorList>
            <person name="Oxley P.R."/>
            <person name="Ji L."/>
            <person name="Fetter-Pruneda I."/>
            <person name="McKenzie S.K."/>
            <person name="Li C."/>
            <person name="Hu H."/>
            <person name="Zhang G."/>
            <person name="Kronauer D.J."/>
        </authorList>
    </citation>
    <scope>NUCLEOTIDE SEQUENCE [LARGE SCALE GENOMIC DNA]</scope>
</reference>
<evidence type="ECO:0000313" key="2">
    <source>
        <dbReference type="Proteomes" id="UP000053097"/>
    </source>
</evidence>